<protein>
    <recommendedName>
        <fullName evidence="7">Fucosyltransferase</fullName>
        <ecNumber evidence="7">2.4.1.-</ecNumber>
    </recommendedName>
</protein>
<dbReference type="AlphaFoldDB" id="A0A8K0G7D0"/>
<accession>A0A8K0G7D0</accession>
<keyword evidence="10" id="KW-1185">Reference proteome</keyword>
<comment type="similarity">
    <text evidence="3 7">Belongs to the glycosyltransferase 10 family.</text>
</comment>
<keyword evidence="7" id="KW-0472">Membrane</keyword>
<dbReference type="PANTHER" id="PTHR48438">
    <property type="entry name" value="ALPHA-(1,3)-FUCOSYLTRANSFERASE C-RELATED"/>
    <property type="match status" value="1"/>
</dbReference>
<evidence type="ECO:0000256" key="6">
    <source>
        <dbReference type="ARBA" id="ARBA00023034"/>
    </source>
</evidence>
<dbReference type="GO" id="GO:0000139">
    <property type="term" value="C:Golgi membrane"/>
    <property type="evidence" value="ECO:0007669"/>
    <property type="project" value="UniProtKB-SubCell"/>
</dbReference>
<gene>
    <name evidence="9" type="ORF">ILUMI_17349</name>
</gene>
<evidence type="ECO:0000256" key="4">
    <source>
        <dbReference type="ARBA" id="ARBA00022676"/>
    </source>
</evidence>
<reference evidence="9" key="1">
    <citation type="submission" date="2019-08" db="EMBL/GenBank/DDBJ databases">
        <title>The genome of the North American firefly Photinus pyralis.</title>
        <authorList>
            <consortium name="Photinus pyralis genome working group"/>
            <person name="Fallon T.R."/>
            <person name="Sander Lower S.E."/>
            <person name="Weng J.-K."/>
        </authorList>
    </citation>
    <scope>NUCLEOTIDE SEQUENCE</scope>
    <source>
        <strain evidence="9">TRF0915ILg1</strain>
        <tissue evidence="9">Whole body</tissue>
    </source>
</reference>
<dbReference type="EMBL" id="VTPC01073502">
    <property type="protein sequence ID" value="KAF2888824.1"/>
    <property type="molecule type" value="Genomic_DNA"/>
</dbReference>
<dbReference type="SUPFAM" id="SSF53756">
    <property type="entry name" value="UDP-Glycosyltransferase/glycogen phosphorylase"/>
    <property type="match status" value="1"/>
</dbReference>
<dbReference type="EC" id="2.4.1.-" evidence="7"/>
<keyword evidence="4 7" id="KW-0328">Glycosyltransferase</keyword>
<evidence type="ECO:0000256" key="3">
    <source>
        <dbReference type="ARBA" id="ARBA00008919"/>
    </source>
</evidence>
<feature type="domain" description="Fucosyltransferase C-terminal" evidence="8">
    <location>
        <begin position="32"/>
        <end position="210"/>
    </location>
</feature>
<dbReference type="FunFam" id="3.40.50.11660:FF:000004">
    <property type="entry name" value="Glycoprotein 3-alpha-L-fucosyltransferase A"/>
    <property type="match status" value="1"/>
</dbReference>
<evidence type="ECO:0000256" key="1">
    <source>
        <dbReference type="ARBA" id="ARBA00004323"/>
    </source>
</evidence>
<keyword evidence="7" id="KW-0812">Transmembrane</keyword>
<dbReference type="UniPathway" id="UPA00378"/>
<dbReference type="Proteomes" id="UP000801492">
    <property type="component" value="Unassembled WGS sequence"/>
</dbReference>
<evidence type="ECO:0000313" key="9">
    <source>
        <dbReference type="EMBL" id="KAF2888824.1"/>
    </source>
</evidence>
<dbReference type="GO" id="GO:0008417">
    <property type="term" value="F:fucosyltransferase activity"/>
    <property type="evidence" value="ECO:0007669"/>
    <property type="project" value="InterPro"/>
</dbReference>
<evidence type="ECO:0000259" key="8">
    <source>
        <dbReference type="Pfam" id="PF00852"/>
    </source>
</evidence>
<keyword evidence="5 7" id="KW-0808">Transferase</keyword>
<dbReference type="GO" id="GO:0032580">
    <property type="term" value="C:Golgi cisterna membrane"/>
    <property type="evidence" value="ECO:0007669"/>
    <property type="project" value="UniProtKB-SubCell"/>
</dbReference>
<dbReference type="InterPro" id="IPR055270">
    <property type="entry name" value="Glyco_tran_10_C"/>
</dbReference>
<dbReference type="InterPro" id="IPR001503">
    <property type="entry name" value="Glyco_trans_10"/>
</dbReference>
<dbReference type="InterPro" id="IPR038577">
    <property type="entry name" value="GT10-like_C_sf"/>
</dbReference>
<comment type="subcellular location">
    <subcellularLocation>
        <location evidence="1">Golgi apparatus membrane</location>
        <topology evidence="1">Single-pass type II membrane protein</topology>
    </subcellularLocation>
    <subcellularLocation>
        <location evidence="7">Golgi apparatus</location>
        <location evidence="7">Golgi stack membrane</location>
        <topology evidence="7">Single-pass type II membrane protein</topology>
    </subcellularLocation>
</comment>
<dbReference type="Pfam" id="PF00852">
    <property type="entry name" value="Glyco_transf_10"/>
    <property type="match status" value="1"/>
</dbReference>
<organism evidence="9 10">
    <name type="scientific">Ignelater luminosus</name>
    <name type="common">Cucubano</name>
    <name type="synonym">Pyrophorus luminosus</name>
    <dbReference type="NCBI Taxonomy" id="2038154"/>
    <lineage>
        <taxon>Eukaryota</taxon>
        <taxon>Metazoa</taxon>
        <taxon>Ecdysozoa</taxon>
        <taxon>Arthropoda</taxon>
        <taxon>Hexapoda</taxon>
        <taxon>Insecta</taxon>
        <taxon>Pterygota</taxon>
        <taxon>Neoptera</taxon>
        <taxon>Endopterygota</taxon>
        <taxon>Coleoptera</taxon>
        <taxon>Polyphaga</taxon>
        <taxon>Elateriformia</taxon>
        <taxon>Elateroidea</taxon>
        <taxon>Elateridae</taxon>
        <taxon>Agrypninae</taxon>
        <taxon>Pyrophorini</taxon>
        <taxon>Ignelater</taxon>
    </lineage>
</organism>
<dbReference type="Gene3D" id="3.40.50.11660">
    <property type="entry name" value="Glycosyl transferase family 10, C-terminal domain"/>
    <property type="match status" value="1"/>
</dbReference>
<evidence type="ECO:0000256" key="7">
    <source>
        <dbReference type="RuleBase" id="RU003832"/>
    </source>
</evidence>
<evidence type="ECO:0000256" key="2">
    <source>
        <dbReference type="ARBA" id="ARBA00004922"/>
    </source>
</evidence>
<proteinExistence type="inferred from homology"/>
<dbReference type="OrthoDB" id="427096at2759"/>
<dbReference type="PANTHER" id="PTHR48438:SF1">
    <property type="entry name" value="ALPHA-(1,3)-FUCOSYLTRANSFERASE C-RELATED"/>
    <property type="match status" value="1"/>
</dbReference>
<keyword evidence="6 7" id="KW-0333">Golgi apparatus</keyword>
<comment type="pathway">
    <text evidence="2">Protein modification; protein glycosylation.</text>
</comment>
<comment type="caution">
    <text evidence="9">The sequence shown here is derived from an EMBL/GenBank/DDBJ whole genome shotgun (WGS) entry which is preliminary data.</text>
</comment>
<sequence>MTYRFDSDIVRRHGFFFKEETDYKIPSKESIQNKTKLAAWMASNCNAESSRQYLGKEIQKFMNVDVYGRCGNLTCAKKKGDPKISAAECYDMIEKNYKFYFSWENSYCTDYATEKLYNVLVKDVVPVVYGAGDYKRAAPPNSVINVEDFESASKLADYLKYLDKNTDEYLKYFEWKKHYRAILSPSGACEICEKLHQPVKQSIYYDLYEWWWGKNKSMCKAKKDLPKIISDLLVK</sequence>
<evidence type="ECO:0000256" key="5">
    <source>
        <dbReference type="ARBA" id="ARBA00022679"/>
    </source>
</evidence>
<evidence type="ECO:0000313" key="10">
    <source>
        <dbReference type="Proteomes" id="UP000801492"/>
    </source>
</evidence>
<name>A0A8K0G7D0_IGNLU</name>